<dbReference type="Proteomes" id="UP000054783">
    <property type="component" value="Unassembled WGS sequence"/>
</dbReference>
<accession>A0A0V0Z055</accession>
<comment type="caution">
    <text evidence="1">The sequence shown here is derived from an EMBL/GenBank/DDBJ whole genome shotgun (WGS) entry which is preliminary data.</text>
</comment>
<evidence type="ECO:0000313" key="2">
    <source>
        <dbReference type="Proteomes" id="UP000054783"/>
    </source>
</evidence>
<evidence type="ECO:0000313" key="1">
    <source>
        <dbReference type="EMBL" id="KRY05418.1"/>
    </source>
</evidence>
<protein>
    <submittedName>
        <fullName evidence="1">Uncharacterized protein</fullName>
    </submittedName>
</protein>
<keyword evidence="2" id="KW-1185">Reference proteome</keyword>
<dbReference type="AlphaFoldDB" id="A0A0V0Z055"/>
<name>A0A0V0Z055_9BILA</name>
<organism evidence="1 2">
    <name type="scientific">Trichinella patagoniensis</name>
    <dbReference type="NCBI Taxonomy" id="990121"/>
    <lineage>
        <taxon>Eukaryota</taxon>
        <taxon>Metazoa</taxon>
        <taxon>Ecdysozoa</taxon>
        <taxon>Nematoda</taxon>
        <taxon>Enoplea</taxon>
        <taxon>Dorylaimia</taxon>
        <taxon>Trichinellida</taxon>
        <taxon>Trichinellidae</taxon>
        <taxon>Trichinella</taxon>
    </lineage>
</organism>
<sequence>MSVATTVFSIGYSFRKNCMYLCNIFRLLAMHSSSTEGNIKHYALYSLS</sequence>
<dbReference type="EMBL" id="JYDQ01001326">
    <property type="protein sequence ID" value="KRY05418.1"/>
    <property type="molecule type" value="Genomic_DNA"/>
</dbReference>
<reference evidence="1 2" key="1">
    <citation type="submission" date="2015-01" db="EMBL/GenBank/DDBJ databases">
        <title>Evolution of Trichinella species and genotypes.</title>
        <authorList>
            <person name="Korhonen P.K."/>
            <person name="Edoardo P."/>
            <person name="Giuseppe L.R."/>
            <person name="Gasser R.B."/>
        </authorList>
    </citation>
    <scope>NUCLEOTIDE SEQUENCE [LARGE SCALE GENOMIC DNA]</scope>
    <source>
        <strain evidence="1">ISS2496</strain>
    </source>
</reference>
<proteinExistence type="predicted"/>
<gene>
    <name evidence="1" type="ORF">T12_16220</name>
</gene>